<dbReference type="InterPro" id="IPR039859">
    <property type="entry name" value="PFA4/ZDH16/20/ERF2-like"/>
</dbReference>
<evidence type="ECO:0000256" key="7">
    <source>
        <dbReference type="RuleBase" id="RU079119"/>
    </source>
</evidence>
<dbReference type="PANTHER" id="PTHR22883">
    <property type="entry name" value="ZINC FINGER DHHC DOMAIN CONTAINING PROTEIN"/>
    <property type="match status" value="1"/>
</dbReference>
<dbReference type="GO" id="GO:0005783">
    <property type="term" value="C:endoplasmic reticulum"/>
    <property type="evidence" value="ECO:0007669"/>
    <property type="project" value="TreeGrafter"/>
</dbReference>
<evidence type="ECO:0000256" key="8">
    <source>
        <dbReference type="SAM" id="MobiDB-lite"/>
    </source>
</evidence>
<dbReference type="GO" id="GO:0019706">
    <property type="term" value="F:protein-cysteine S-palmitoyltransferase activity"/>
    <property type="evidence" value="ECO:0007669"/>
    <property type="project" value="UniProtKB-EC"/>
</dbReference>
<keyword evidence="2 7" id="KW-0808">Transferase</keyword>
<keyword evidence="6 7" id="KW-0012">Acyltransferase</keyword>
<comment type="similarity">
    <text evidence="7">Belongs to the DHHC palmitoyltransferase family.</text>
</comment>
<evidence type="ECO:0000256" key="6">
    <source>
        <dbReference type="ARBA" id="ARBA00023315"/>
    </source>
</evidence>
<feature type="region of interest" description="Disordered" evidence="8">
    <location>
        <begin position="100"/>
        <end position="122"/>
    </location>
</feature>
<evidence type="ECO:0000256" key="1">
    <source>
        <dbReference type="ARBA" id="ARBA00004141"/>
    </source>
</evidence>
<feature type="transmembrane region" description="Helical" evidence="7">
    <location>
        <begin position="174"/>
        <end position="197"/>
    </location>
</feature>
<feature type="region of interest" description="Disordered" evidence="8">
    <location>
        <begin position="1"/>
        <end position="62"/>
    </location>
</feature>
<evidence type="ECO:0000256" key="3">
    <source>
        <dbReference type="ARBA" id="ARBA00022692"/>
    </source>
</evidence>
<dbReference type="WBParaSite" id="jg10775">
    <property type="protein sequence ID" value="jg10775"/>
    <property type="gene ID" value="jg10775"/>
</dbReference>
<feature type="compositionally biased region" description="Polar residues" evidence="8">
    <location>
        <begin position="47"/>
        <end position="57"/>
    </location>
</feature>
<feature type="compositionally biased region" description="Low complexity" evidence="8">
    <location>
        <begin position="30"/>
        <end position="44"/>
    </location>
</feature>
<dbReference type="GO" id="GO:0006612">
    <property type="term" value="P:protein targeting to membrane"/>
    <property type="evidence" value="ECO:0007669"/>
    <property type="project" value="TreeGrafter"/>
</dbReference>
<dbReference type="PROSITE" id="PS50216">
    <property type="entry name" value="DHHC"/>
    <property type="match status" value="1"/>
</dbReference>
<feature type="compositionally biased region" description="Polar residues" evidence="8">
    <location>
        <begin position="13"/>
        <end position="29"/>
    </location>
</feature>
<dbReference type="GO" id="GO:0016020">
    <property type="term" value="C:membrane"/>
    <property type="evidence" value="ECO:0007669"/>
    <property type="project" value="UniProtKB-SubCell"/>
</dbReference>
<evidence type="ECO:0000259" key="9">
    <source>
        <dbReference type="Pfam" id="PF01529"/>
    </source>
</evidence>
<comment type="catalytic activity">
    <reaction evidence="7">
        <text>L-cysteinyl-[protein] + hexadecanoyl-CoA = S-hexadecanoyl-L-cysteinyl-[protein] + CoA</text>
        <dbReference type="Rhea" id="RHEA:36683"/>
        <dbReference type="Rhea" id="RHEA-COMP:10131"/>
        <dbReference type="Rhea" id="RHEA-COMP:11032"/>
        <dbReference type="ChEBI" id="CHEBI:29950"/>
        <dbReference type="ChEBI" id="CHEBI:57287"/>
        <dbReference type="ChEBI" id="CHEBI:57379"/>
        <dbReference type="ChEBI" id="CHEBI:74151"/>
        <dbReference type="EC" id="2.3.1.225"/>
    </reaction>
</comment>
<sequence>MPLLDEQDELDSHFSSTQTDLERISSSFTNGSKSNNSDSSSQESYADYTSSRQTPQLVQKPCPQQHELNHYQHMSSNNRLYATTDGRYRREQALTQMNDQLSSNTAPAANGTLSNNNNNNNTGNSSNQTKFCVECNKTTPKRCHHCPICNICVLRKDHHCFLTGGCVGLANQRYFIVFLFWAVLGAGYGAMLNFSYLNLFVSPWYPTGWFYYIGPVALARWFLGLESFGICVWQCFSQSLSRLLLEPWFLISADILHPKRLHYA</sequence>
<dbReference type="GO" id="GO:0005794">
    <property type="term" value="C:Golgi apparatus"/>
    <property type="evidence" value="ECO:0007669"/>
    <property type="project" value="TreeGrafter"/>
</dbReference>
<keyword evidence="4 7" id="KW-1133">Transmembrane helix</keyword>
<dbReference type="PANTHER" id="PTHR22883:SF386">
    <property type="entry name" value="PALMITOYLTRANSFERASE"/>
    <property type="match status" value="1"/>
</dbReference>
<evidence type="ECO:0000313" key="11">
    <source>
        <dbReference type="WBParaSite" id="jg10775"/>
    </source>
</evidence>
<evidence type="ECO:0000256" key="5">
    <source>
        <dbReference type="ARBA" id="ARBA00023136"/>
    </source>
</evidence>
<accession>A0A915CPD1</accession>
<reference evidence="11" key="1">
    <citation type="submission" date="2022-11" db="UniProtKB">
        <authorList>
            <consortium name="WormBaseParasite"/>
        </authorList>
    </citation>
    <scope>IDENTIFICATION</scope>
</reference>
<feature type="transmembrane region" description="Helical" evidence="7">
    <location>
        <begin position="209"/>
        <end position="233"/>
    </location>
</feature>
<evidence type="ECO:0000256" key="4">
    <source>
        <dbReference type="ARBA" id="ARBA00022989"/>
    </source>
</evidence>
<proteinExistence type="inferred from homology"/>
<organism evidence="10 11">
    <name type="scientific">Ditylenchus dipsaci</name>
    <dbReference type="NCBI Taxonomy" id="166011"/>
    <lineage>
        <taxon>Eukaryota</taxon>
        <taxon>Metazoa</taxon>
        <taxon>Ecdysozoa</taxon>
        <taxon>Nematoda</taxon>
        <taxon>Chromadorea</taxon>
        <taxon>Rhabditida</taxon>
        <taxon>Tylenchina</taxon>
        <taxon>Tylenchomorpha</taxon>
        <taxon>Sphaerularioidea</taxon>
        <taxon>Anguinidae</taxon>
        <taxon>Anguininae</taxon>
        <taxon>Ditylenchus</taxon>
    </lineage>
</organism>
<evidence type="ECO:0000313" key="10">
    <source>
        <dbReference type="Proteomes" id="UP000887574"/>
    </source>
</evidence>
<keyword evidence="3 7" id="KW-0812">Transmembrane</keyword>
<dbReference type="InterPro" id="IPR001594">
    <property type="entry name" value="Palmitoyltrfase_DHHC"/>
</dbReference>
<keyword evidence="10" id="KW-1185">Reference proteome</keyword>
<feature type="compositionally biased region" description="Low complexity" evidence="8">
    <location>
        <begin position="110"/>
        <end position="122"/>
    </location>
</feature>
<keyword evidence="5 7" id="KW-0472">Membrane</keyword>
<evidence type="ECO:0000256" key="2">
    <source>
        <dbReference type="ARBA" id="ARBA00022679"/>
    </source>
</evidence>
<dbReference type="Proteomes" id="UP000887574">
    <property type="component" value="Unplaced"/>
</dbReference>
<protein>
    <recommendedName>
        <fullName evidence="7">Palmitoyltransferase</fullName>
        <ecNumber evidence="7">2.3.1.225</ecNumber>
    </recommendedName>
</protein>
<comment type="subcellular location">
    <subcellularLocation>
        <location evidence="1">Membrane</location>
        <topology evidence="1">Multi-pass membrane protein</topology>
    </subcellularLocation>
</comment>
<dbReference type="AlphaFoldDB" id="A0A915CPD1"/>
<feature type="domain" description="Palmitoyltransferase DHHC" evidence="9">
    <location>
        <begin position="126"/>
        <end position="236"/>
    </location>
</feature>
<comment type="domain">
    <text evidence="7">The DHHC domain is required for palmitoyltransferase activity.</text>
</comment>
<dbReference type="Pfam" id="PF01529">
    <property type="entry name" value="DHHC"/>
    <property type="match status" value="1"/>
</dbReference>
<dbReference type="EC" id="2.3.1.225" evidence="7"/>
<name>A0A915CPD1_9BILA</name>